<organism evidence="1">
    <name type="scientific">Pyricularia oryzae (strain Y34)</name>
    <name type="common">Rice blast fungus</name>
    <name type="synonym">Magnaporthe oryzae</name>
    <dbReference type="NCBI Taxonomy" id="1143189"/>
    <lineage>
        <taxon>Eukaryota</taxon>
        <taxon>Fungi</taxon>
        <taxon>Dikarya</taxon>
        <taxon>Ascomycota</taxon>
        <taxon>Pezizomycotina</taxon>
        <taxon>Sordariomycetes</taxon>
        <taxon>Sordariomycetidae</taxon>
        <taxon>Magnaporthales</taxon>
        <taxon>Pyriculariaceae</taxon>
        <taxon>Pyricularia</taxon>
    </lineage>
</organism>
<dbReference type="EMBL" id="JH793327">
    <property type="protein sequence ID" value="ELQ44177.1"/>
    <property type="molecule type" value="Genomic_DNA"/>
</dbReference>
<dbReference type="Proteomes" id="UP000011086">
    <property type="component" value="Unassembled WGS sequence"/>
</dbReference>
<accession>A0AA97PRE3</accession>
<protein>
    <submittedName>
        <fullName evidence="1">Uncharacterized protein</fullName>
    </submittedName>
</protein>
<sequence>MGFVLKSTLISARHFKLEQEPYHEHHTDQLPVHLGYSHRYGPLLRLRRRPPCSGCPVDSAHPKLVLSIARLTFSKTARLSNSWKTAAKRPFL</sequence>
<name>A0AA97PRE3_PYRO3</name>
<gene>
    <name evidence="1" type="ORF">OOU_Y34scaffold00095g22</name>
</gene>
<dbReference type="AlphaFoldDB" id="A0AA97PRE3"/>
<reference evidence="1" key="1">
    <citation type="journal article" date="2012" name="PLoS Genet.">
        <title>Comparative analysis of the genomes of two field isolates of the rice blast fungus Magnaporthe oryzae.</title>
        <authorList>
            <person name="Xue M."/>
            <person name="Yang J."/>
            <person name="Li Z."/>
            <person name="Hu S."/>
            <person name="Yao N."/>
            <person name="Dean R.A."/>
            <person name="Zhao W."/>
            <person name="Shen M."/>
            <person name="Zhang H."/>
            <person name="Li C."/>
            <person name="Liu L."/>
            <person name="Cao L."/>
            <person name="Xu X."/>
            <person name="Xing Y."/>
            <person name="Hsiang T."/>
            <person name="Zhang Z."/>
            <person name="Xu J.R."/>
            <person name="Peng Y.L."/>
        </authorList>
    </citation>
    <scope>NUCLEOTIDE SEQUENCE</scope>
    <source>
        <strain evidence="1">Y34</strain>
    </source>
</reference>
<proteinExistence type="predicted"/>
<evidence type="ECO:0000313" key="1">
    <source>
        <dbReference type="EMBL" id="ELQ44177.1"/>
    </source>
</evidence>